<dbReference type="InterPro" id="IPR023404">
    <property type="entry name" value="rSAM_horseshoe"/>
</dbReference>
<keyword evidence="10" id="KW-0408">Iron</keyword>
<keyword evidence="11" id="KW-0411">Iron-sulfur</keyword>
<evidence type="ECO:0000256" key="13">
    <source>
        <dbReference type="ARBA" id="ARBA00051661"/>
    </source>
</evidence>
<evidence type="ECO:0000256" key="10">
    <source>
        <dbReference type="ARBA" id="ARBA00023004"/>
    </source>
</evidence>
<dbReference type="InterPro" id="IPR002792">
    <property type="entry name" value="TRAM_dom"/>
</dbReference>
<dbReference type="PANTHER" id="PTHR11918:SF45">
    <property type="entry name" value="THREONYLCARBAMOYLADENOSINE TRNA METHYLTHIOTRANSFERASE"/>
    <property type="match status" value="1"/>
</dbReference>
<dbReference type="InterPro" id="IPR006638">
    <property type="entry name" value="Elp3/MiaA/NifB-like_rSAM"/>
</dbReference>
<evidence type="ECO:0000256" key="5">
    <source>
        <dbReference type="ARBA" id="ARBA00022485"/>
    </source>
</evidence>
<dbReference type="OrthoDB" id="1730074at2759"/>
<dbReference type="SUPFAM" id="SSF102114">
    <property type="entry name" value="Radical SAM enzymes"/>
    <property type="match status" value="1"/>
</dbReference>
<feature type="transmembrane region" description="Helical" evidence="14">
    <location>
        <begin position="280"/>
        <end position="302"/>
    </location>
</feature>
<keyword evidence="18" id="KW-1185">Reference proteome</keyword>
<dbReference type="GO" id="GO:0035598">
    <property type="term" value="F:tRNA (N(6)-L-threonylcarbamoyladenosine(37)-C(2))-methylthiotransferase activity"/>
    <property type="evidence" value="ECO:0007669"/>
    <property type="project" value="UniProtKB-EC"/>
</dbReference>
<accession>A0A8B6EK31</accession>
<evidence type="ECO:0000256" key="12">
    <source>
        <dbReference type="ARBA" id="ARBA00031213"/>
    </source>
</evidence>
<comment type="similarity">
    <text evidence="2">Belongs to the methylthiotransferase family. CDKAL1 subfamily.</text>
</comment>
<dbReference type="GO" id="GO:0005783">
    <property type="term" value="C:endoplasmic reticulum"/>
    <property type="evidence" value="ECO:0007669"/>
    <property type="project" value="TreeGrafter"/>
</dbReference>
<dbReference type="EC" id="2.8.4.5" evidence="3"/>
<dbReference type="GO" id="GO:0051539">
    <property type="term" value="F:4 iron, 4 sulfur cluster binding"/>
    <property type="evidence" value="ECO:0007669"/>
    <property type="project" value="UniProtKB-KW"/>
</dbReference>
<keyword evidence="5" id="KW-0004">4Fe-4S</keyword>
<dbReference type="PROSITE" id="PS51918">
    <property type="entry name" value="RADICAL_SAM"/>
    <property type="match status" value="1"/>
</dbReference>
<comment type="function">
    <text evidence="1">Catalyzes the methylthiolation of N6-threonylcarbamoyladenosine (t(6)A), leading to the formation of 2-methylthio-N6-threonylcarbamoyladenosine (ms(2)t(6)A) at position 37 in tRNAs that read codons beginning with adenine.</text>
</comment>
<keyword evidence="6 17" id="KW-0808">Transferase</keyword>
<evidence type="ECO:0000256" key="7">
    <source>
        <dbReference type="ARBA" id="ARBA00022691"/>
    </source>
</evidence>
<evidence type="ECO:0000259" key="15">
    <source>
        <dbReference type="PROSITE" id="PS50926"/>
    </source>
</evidence>
<dbReference type="GO" id="GO:0046872">
    <property type="term" value="F:metal ion binding"/>
    <property type="evidence" value="ECO:0007669"/>
    <property type="project" value="UniProtKB-KW"/>
</dbReference>
<comment type="catalytic activity">
    <reaction evidence="13">
        <text>N(6)-L-threonylcarbamoyladenosine(37) in tRNA + (sulfur carrier)-SH + AH2 + 2 S-adenosyl-L-methionine = 2-methylsulfanyl-N(6)-L-threonylcarbamoyladenosine(37) in tRNA + (sulfur carrier)-H + 5'-deoxyadenosine + L-methionine + A + S-adenosyl-L-homocysteine + 2 H(+)</text>
        <dbReference type="Rhea" id="RHEA:37075"/>
        <dbReference type="Rhea" id="RHEA-COMP:10163"/>
        <dbReference type="Rhea" id="RHEA-COMP:11092"/>
        <dbReference type="Rhea" id="RHEA-COMP:14737"/>
        <dbReference type="Rhea" id="RHEA-COMP:14739"/>
        <dbReference type="ChEBI" id="CHEBI:13193"/>
        <dbReference type="ChEBI" id="CHEBI:15378"/>
        <dbReference type="ChEBI" id="CHEBI:17319"/>
        <dbReference type="ChEBI" id="CHEBI:17499"/>
        <dbReference type="ChEBI" id="CHEBI:29917"/>
        <dbReference type="ChEBI" id="CHEBI:57844"/>
        <dbReference type="ChEBI" id="CHEBI:57856"/>
        <dbReference type="ChEBI" id="CHEBI:59789"/>
        <dbReference type="ChEBI" id="CHEBI:64428"/>
        <dbReference type="ChEBI" id="CHEBI:74418"/>
        <dbReference type="ChEBI" id="CHEBI:74420"/>
        <dbReference type="EC" id="2.8.4.5"/>
    </reaction>
</comment>
<organism evidence="17 18">
    <name type="scientific">Mytilus galloprovincialis</name>
    <name type="common">Mediterranean mussel</name>
    <dbReference type="NCBI Taxonomy" id="29158"/>
    <lineage>
        <taxon>Eukaryota</taxon>
        <taxon>Metazoa</taxon>
        <taxon>Spiralia</taxon>
        <taxon>Lophotrochozoa</taxon>
        <taxon>Mollusca</taxon>
        <taxon>Bivalvia</taxon>
        <taxon>Autobranchia</taxon>
        <taxon>Pteriomorphia</taxon>
        <taxon>Mytilida</taxon>
        <taxon>Mytiloidea</taxon>
        <taxon>Mytilidae</taxon>
        <taxon>Mytilinae</taxon>
        <taxon>Mytilus</taxon>
    </lineage>
</organism>
<keyword evidence="7" id="KW-0949">S-adenosyl-L-methionine</keyword>
<dbReference type="PROSITE" id="PS50926">
    <property type="entry name" value="TRAM"/>
    <property type="match status" value="1"/>
</dbReference>
<sequence length="305" mass="34838">MYFIEGVVEIWLTSEDLGAYGHDINVTLPQLLWKLVEVIPEGARMRLGMTNPPYILEHLEEMAKILNHPRVYKFLHVPVQSASDSVLMDMKREYSQADFRHVVDFLKQRVPEITIATDLICGFPTETEKDFEETMDLVDEYKFPSLFINQYFPRPGTPAAKMPRIPAQQVKKRTKAVSELFQSYTPYDHKLGEVQNVLVTEVSKDRQYYVGHNECYDQVLVPKDEHLLGKLVEVQITETGKHFLKCALTKNVFRPDVPLPLKQGQVSGVSQVQTSSRTNILVTLSFIVLVIAVLVKLQTLLFSGT</sequence>
<keyword evidence="9" id="KW-0479">Metal-binding</keyword>
<dbReference type="Proteomes" id="UP000596742">
    <property type="component" value="Unassembled WGS sequence"/>
</dbReference>
<evidence type="ECO:0000256" key="3">
    <source>
        <dbReference type="ARBA" id="ARBA00013273"/>
    </source>
</evidence>
<evidence type="ECO:0000256" key="2">
    <source>
        <dbReference type="ARBA" id="ARBA00008616"/>
    </source>
</evidence>
<reference evidence="17" key="1">
    <citation type="submission" date="2018-11" db="EMBL/GenBank/DDBJ databases">
        <authorList>
            <person name="Alioto T."/>
            <person name="Alioto T."/>
        </authorList>
    </citation>
    <scope>NUCLEOTIDE SEQUENCE</scope>
</reference>
<evidence type="ECO:0000259" key="16">
    <source>
        <dbReference type="PROSITE" id="PS51918"/>
    </source>
</evidence>
<dbReference type="InterPro" id="IPR058240">
    <property type="entry name" value="rSAM_sf"/>
</dbReference>
<evidence type="ECO:0000256" key="9">
    <source>
        <dbReference type="ARBA" id="ARBA00022723"/>
    </source>
</evidence>
<dbReference type="Pfam" id="PF04055">
    <property type="entry name" value="Radical_SAM"/>
    <property type="match status" value="1"/>
</dbReference>
<evidence type="ECO:0000256" key="4">
    <source>
        <dbReference type="ARBA" id="ARBA00018810"/>
    </source>
</evidence>
<evidence type="ECO:0000256" key="11">
    <source>
        <dbReference type="ARBA" id="ARBA00023014"/>
    </source>
</evidence>
<keyword evidence="14" id="KW-1133">Transmembrane helix</keyword>
<keyword evidence="14" id="KW-0812">Transmembrane</keyword>
<name>A0A8B6EK31_MYTGA</name>
<keyword evidence="14" id="KW-0472">Membrane</keyword>
<gene>
    <name evidence="17" type="ORF">MGAL_10B026571</name>
</gene>
<keyword evidence="8" id="KW-0819">tRNA processing</keyword>
<feature type="domain" description="TRAM" evidence="15">
    <location>
        <begin position="188"/>
        <end position="250"/>
    </location>
</feature>
<evidence type="ECO:0000256" key="8">
    <source>
        <dbReference type="ARBA" id="ARBA00022694"/>
    </source>
</evidence>
<evidence type="ECO:0000256" key="6">
    <source>
        <dbReference type="ARBA" id="ARBA00022679"/>
    </source>
</evidence>
<protein>
    <recommendedName>
        <fullName evidence="4">Threonylcarbamoyladenosine tRNA methylthiotransferase</fullName>
        <ecNumber evidence="3">2.8.4.5</ecNumber>
    </recommendedName>
    <alternativeName>
        <fullName evidence="12">tRNA-t(6)A37 methylthiotransferase</fullName>
    </alternativeName>
</protein>
<dbReference type="InterPro" id="IPR007197">
    <property type="entry name" value="rSAM"/>
</dbReference>
<feature type="domain" description="Radical SAM core" evidence="16">
    <location>
        <begin position="1"/>
        <end position="188"/>
    </location>
</feature>
<dbReference type="Gene3D" id="3.80.30.20">
    <property type="entry name" value="tm_1862 like domain"/>
    <property type="match status" value="1"/>
</dbReference>
<dbReference type="AlphaFoldDB" id="A0A8B6EK31"/>
<evidence type="ECO:0000256" key="1">
    <source>
        <dbReference type="ARBA" id="ARBA00002399"/>
    </source>
</evidence>
<dbReference type="Pfam" id="PF01938">
    <property type="entry name" value="TRAM"/>
    <property type="match status" value="1"/>
</dbReference>
<dbReference type="EMBL" id="UYJE01005298">
    <property type="protein sequence ID" value="VDI36045.1"/>
    <property type="molecule type" value="Genomic_DNA"/>
</dbReference>
<evidence type="ECO:0000313" key="18">
    <source>
        <dbReference type="Proteomes" id="UP000596742"/>
    </source>
</evidence>
<dbReference type="SMART" id="SM00729">
    <property type="entry name" value="Elp3"/>
    <property type="match status" value="1"/>
</dbReference>
<evidence type="ECO:0000313" key="17">
    <source>
        <dbReference type="EMBL" id="VDI36045.1"/>
    </source>
</evidence>
<proteinExistence type="inferred from homology"/>
<dbReference type="PANTHER" id="PTHR11918">
    <property type="entry name" value="RADICAL SAM PROTEINS"/>
    <property type="match status" value="1"/>
</dbReference>
<evidence type="ECO:0000256" key="14">
    <source>
        <dbReference type="SAM" id="Phobius"/>
    </source>
</evidence>
<comment type="caution">
    <text evidence="17">The sequence shown here is derived from an EMBL/GenBank/DDBJ whole genome shotgun (WGS) entry which is preliminary data.</text>
</comment>
<dbReference type="FunFam" id="3.80.30.20:FF:000002">
    <property type="entry name" value="threonylcarbamoyladenosine tRNA methylthiotransferase isoform X2"/>
    <property type="match status" value="1"/>
</dbReference>